<gene>
    <name evidence="6" type="ORF">LIER_42177</name>
</gene>
<name>A0AAV3RKL0_LITER</name>
<evidence type="ECO:0000313" key="6">
    <source>
        <dbReference type="EMBL" id="GAA0178592.1"/>
    </source>
</evidence>
<evidence type="ECO:0000313" key="7">
    <source>
        <dbReference type="Proteomes" id="UP001454036"/>
    </source>
</evidence>
<dbReference type="GO" id="GO:0003700">
    <property type="term" value="F:DNA-binding transcription factor activity"/>
    <property type="evidence" value="ECO:0007669"/>
    <property type="project" value="InterPro"/>
</dbReference>
<evidence type="ECO:0000256" key="4">
    <source>
        <dbReference type="SAM" id="MobiDB-lite"/>
    </source>
</evidence>
<comment type="caution">
    <text evidence="6">The sequence shown here is derived from an EMBL/GenBank/DDBJ whole genome shotgun (WGS) entry which is preliminary data.</text>
</comment>
<keyword evidence="2" id="KW-0238">DNA-binding</keyword>
<dbReference type="SUPFAM" id="SSF57959">
    <property type="entry name" value="Leucine zipper domain"/>
    <property type="match status" value="1"/>
</dbReference>
<dbReference type="PANTHER" id="PTHR22952">
    <property type="entry name" value="CAMP-RESPONSE ELEMENT BINDING PROTEIN-RELATED"/>
    <property type="match status" value="1"/>
</dbReference>
<protein>
    <submittedName>
        <fullName evidence="6">Basic leucine zipper transcription factor</fullName>
    </submittedName>
</protein>
<feature type="domain" description="BZIP" evidence="5">
    <location>
        <begin position="174"/>
        <end position="189"/>
    </location>
</feature>
<dbReference type="SMART" id="SM00338">
    <property type="entry name" value="BRLZ"/>
    <property type="match status" value="1"/>
</dbReference>
<feature type="compositionally biased region" description="Low complexity" evidence="4">
    <location>
        <begin position="11"/>
        <end position="31"/>
    </location>
</feature>
<comment type="subcellular location">
    <subcellularLocation>
        <location evidence="1">Nucleus</location>
    </subcellularLocation>
</comment>
<sequence length="237" mass="26562">MWSSSGGEDQNNNNNGLSRGSSSSASSSSPSPFSPLPFNPRAKTMEEVWKDINLASLQHDHHNPSRGLTFQDFLARPFSNDPPNSTISARFNSPAPPPGTMLTLNSVPELNYFGGNFDPPRHNPLMQHQLVPQVCPLSQQSLPFNSFGAASGFQNANDKKRFPEFGNTVDRRNKRMIKNRESAARSRARKQESHFLAYTNELELEVARLTEENARLNKQQQQHFKCSASSRLHTRRG</sequence>
<feature type="region of interest" description="Disordered" evidence="4">
    <location>
        <begin position="218"/>
        <end position="237"/>
    </location>
</feature>
<dbReference type="Pfam" id="PF00170">
    <property type="entry name" value="bZIP_1"/>
    <property type="match status" value="1"/>
</dbReference>
<dbReference type="InterPro" id="IPR043452">
    <property type="entry name" value="BZIP46-like"/>
</dbReference>
<evidence type="ECO:0000256" key="2">
    <source>
        <dbReference type="ARBA" id="ARBA00023125"/>
    </source>
</evidence>
<dbReference type="Gene3D" id="1.20.5.170">
    <property type="match status" value="1"/>
</dbReference>
<evidence type="ECO:0000259" key="5">
    <source>
        <dbReference type="PROSITE" id="PS00036"/>
    </source>
</evidence>
<dbReference type="GO" id="GO:0045893">
    <property type="term" value="P:positive regulation of DNA-templated transcription"/>
    <property type="evidence" value="ECO:0007669"/>
    <property type="project" value="InterPro"/>
</dbReference>
<keyword evidence="7" id="KW-1185">Reference proteome</keyword>
<dbReference type="FunFam" id="1.20.5.170:FF:000036">
    <property type="entry name" value="ABSCISIC ACID-INSENSITIVE 5-like protein 2"/>
    <property type="match status" value="1"/>
</dbReference>
<dbReference type="AlphaFoldDB" id="A0AAV3RKL0"/>
<feature type="compositionally biased region" description="Polar residues" evidence="4">
    <location>
        <begin position="1"/>
        <end position="10"/>
    </location>
</feature>
<evidence type="ECO:0000256" key="1">
    <source>
        <dbReference type="ARBA" id="ARBA00004123"/>
    </source>
</evidence>
<accession>A0AAV3RKL0</accession>
<evidence type="ECO:0000256" key="3">
    <source>
        <dbReference type="ARBA" id="ARBA00023242"/>
    </source>
</evidence>
<dbReference type="Proteomes" id="UP001454036">
    <property type="component" value="Unassembled WGS sequence"/>
</dbReference>
<dbReference type="GO" id="GO:0005634">
    <property type="term" value="C:nucleus"/>
    <property type="evidence" value="ECO:0007669"/>
    <property type="project" value="UniProtKB-SubCell"/>
</dbReference>
<feature type="compositionally biased region" description="Polar residues" evidence="4">
    <location>
        <begin position="218"/>
        <end position="231"/>
    </location>
</feature>
<dbReference type="PANTHER" id="PTHR22952:SF433">
    <property type="entry name" value="PROTEIN FD"/>
    <property type="match status" value="1"/>
</dbReference>
<dbReference type="CDD" id="cd14707">
    <property type="entry name" value="bZIP_plant_BZIP46"/>
    <property type="match status" value="1"/>
</dbReference>
<reference evidence="6 7" key="1">
    <citation type="submission" date="2024-01" db="EMBL/GenBank/DDBJ databases">
        <title>The complete chloroplast genome sequence of Lithospermum erythrorhizon: insights into the phylogenetic relationship among Boraginaceae species and the maternal lineages of purple gromwells.</title>
        <authorList>
            <person name="Okada T."/>
            <person name="Watanabe K."/>
        </authorList>
    </citation>
    <scope>NUCLEOTIDE SEQUENCE [LARGE SCALE GENOMIC DNA]</scope>
</reference>
<organism evidence="6 7">
    <name type="scientific">Lithospermum erythrorhizon</name>
    <name type="common">Purple gromwell</name>
    <name type="synonym">Lithospermum officinale var. erythrorhizon</name>
    <dbReference type="NCBI Taxonomy" id="34254"/>
    <lineage>
        <taxon>Eukaryota</taxon>
        <taxon>Viridiplantae</taxon>
        <taxon>Streptophyta</taxon>
        <taxon>Embryophyta</taxon>
        <taxon>Tracheophyta</taxon>
        <taxon>Spermatophyta</taxon>
        <taxon>Magnoliopsida</taxon>
        <taxon>eudicotyledons</taxon>
        <taxon>Gunneridae</taxon>
        <taxon>Pentapetalae</taxon>
        <taxon>asterids</taxon>
        <taxon>lamiids</taxon>
        <taxon>Boraginales</taxon>
        <taxon>Boraginaceae</taxon>
        <taxon>Boraginoideae</taxon>
        <taxon>Lithospermeae</taxon>
        <taxon>Lithospermum</taxon>
    </lineage>
</organism>
<dbReference type="EMBL" id="BAABME010028361">
    <property type="protein sequence ID" value="GAA0178592.1"/>
    <property type="molecule type" value="Genomic_DNA"/>
</dbReference>
<keyword evidence="3" id="KW-0539">Nucleus</keyword>
<dbReference type="PROSITE" id="PS00036">
    <property type="entry name" value="BZIP_BASIC"/>
    <property type="match status" value="1"/>
</dbReference>
<dbReference type="InterPro" id="IPR046347">
    <property type="entry name" value="bZIP_sf"/>
</dbReference>
<dbReference type="InterPro" id="IPR004827">
    <property type="entry name" value="bZIP"/>
</dbReference>
<dbReference type="GO" id="GO:0003677">
    <property type="term" value="F:DNA binding"/>
    <property type="evidence" value="ECO:0007669"/>
    <property type="project" value="UniProtKB-KW"/>
</dbReference>
<proteinExistence type="predicted"/>
<feature type="region of interest" description="Disordered" evidence="4">
    <location>
        <begin position="1"/>
        <end position="40"/>
    </location>
</feature>